<dbReference type="EMBL" id="JBITYG010000012">
    <property type="protein sequence ID" value="MFI9105381.1"/>
    <property type="molecule type" value="Genomic_DNA"/>
</dbReference>
<dbReference type="InterPro" id="IPR035172">
    <property type="entry name" value="DUF5302"/>
</dbReference>
<sequence length="82" mass="8452">MTAEASDQEATEATEVPDTADASAAAEPAEDEVKRKFREALERKRGGNKSAAAAGGGPDSSKIHGAHGRAGGQREFRRKSGG</sequence>
<comment type="caution">
    <text evidence="2">The sequence shown here is derived from an EMBL/GenBank/DDBJ whole genome shotgun (WGS) entry which is preliminary data.</text>
</comment>
<reference evidence="2 3" key="1">
    <citation type="submission" date="2024-10" db="EMBL/GenBank/DDBJ databases">
        <title>The Natural Products Discovery Center: Release of the First 8490 Sequenced Strains for Exploring Actinobacteria Biosynthetic Diversity.</title>
        <authorList>
            <person name="Kalkreuter E."/>
            <person name="Kautsar S.A."/>
            <person name="Yang D."/>
            <person name="Bader C.D."/>
            <person name="Teijaro C.N."/>
            <person name="Fluegel L."/>
            <person name="Davis C.M."/>
            <person name="Simpson J.R."/>
            <person name="Lauterbach L."/>
            <person name="Steele A.D."/>
            <person name="Gui C."/>
            <person name="Meng S."/>
            <person name="Li G."/>
            <person name="Viehrig K."/>
            <person name="Ye F."/>
            <person name="Su P."/>
            <person name="Kiefer A.F."/>
            <person name="Nichols A."/>
            <person name="Cepeda A.J."/>
            <person name="Yan W."/>
            <person name="Fan B."/>
            <person name="Jiang Y."/>
            <person name="Adhikari A."/>
            <person name="Zheng C.-J."/>
            <person name="Schuster L."/>
            <person name="Cowan T.M."/>
            <person name="Smanski M.J."/>
            <person name="Chevrette M.G."/>
            <person name="De Carvalho L.P.S."/>
            <person name="Shen B."/>
        </authorList>
    </citation>
    <scope>NUCLEOTIDE SEQUENCE [LARGE SCALE GENOMIC DNA]</scope>
    <source>
        <strain evidence="2 3">NPDC053399</strain>
    </source>
</reference>
<feature type="compositionally biased region" description="Acidic residues" evidence="1">
    <location>
        <begin position="1"/>
        <end position="12"/>
    </location>
</feature>
<name>A0ABW8CFZ9_9ACTN</name>
<accession>A0ABW8CFZ9</accession>
<evidence type="ECO:0000313" key="2">
    <source>
        <dbReference type="EMBL" id="MFI9105381.1"/>
    </source>
</evidence>
<protein>
    <submittedName>
        <fullName evidence="2">DUF5302 domain-containing protein</fullName>
    </submittedName>
</protein>
<dbReference type="Pfam" id="PF17227">
    <property type="entry name" value="DUF5302"/>
    <property type="match status" value="1"/>
</dbReference>
<evidence type="ECO:0000256" key="1">
    <source>
        <dbReference type="SAM" id="MobiDB-lite"/>
    </source>
</evidence>
<keyword evidence="3" id="KW-1185">Reference proteome</keyword>
<dbReference type="Proteomes" id="UP001614394">
    <property type="component" value="Unassembled WGS sequence"/>
</dbReference>
<feature type="region of interest" description="Disordered" evidence="1">
    <location>
        <begin position="1"/>
        <end position="82"/>
    </location>
</feature>
<evidence type="ECO:0000313" key="3">
    <source>
        <dbReference type="Proteomes" id="UP001614394"/>
    </source>
</evidence>
<feature type="compositionally biased region" description="Basic and acidic residues" evidence="1">
    <location>
        <begin position="31"/>
        <end position="45"/>
    </location>
</feature>
<dbReference type="RefSeq" id="WP_250978533.1">
    <property type="nucleotide sequence ID" value="NZ_JBITYG010000012.1"/>
</dbReference>
<organism evidence="2 3">
    <name type="scientific">Streptomyces fildesensis</name>
    <dbReference type="NCBI Taxonomy" id="375757"/>
    <lineage>
        <taxon>Bacteria</taxon>
        <taxon>Bacillati</taxon>
        <taxon>Actinomycetota</taxon>
        <taxon>Actinomycetes</taxon>
        <taxon>Kitasatosporales</taxon>
        <taxon>Streptomycetaceae</taxon>
        <taxon>Streptomyces</taxon>
    </lineage>
</organism>
<gene>
    <name evidence="2" type="ORF">ACIGXA_33205</name>
</gene>
<proteinExistence type="predicted"/>